<comment type="caution">
    <text evidence="3">The sequence shown here is derived from an EMBL/GenBank/DDBJ whole genome shotgun (WGS) entry which is preliminary data.</text>
</comment>
<feature type="region of interest" description="Disordered" evidence="1">
    <location>
        <begin position="35"/>
        <end position="56"/>
    </location>
</feature>
<feature type="compositionally biased region" description="Low complexity" evidence="1">
    <location>
        <begin position="46"/>
        <end position="56"/>
    </location>
</feature>
<gene>
    <name evidence="3" type="ORF">JZ751_007105</name>
</gene>
<feature type="domain" description="Putative adherens-junction anchoring" evidence="2">
    <location>
        <begin position="130"/>
        <end position="184"/>
    </location>
</feature>
<dbReference type="EMBL" id="JAFBMS010000015">
    <property type="protein sequence ID" value="KAG9346786.1"/>
    <property type="molecule type" value="Genomic_DNA"/>
</dbReference>
<organism evidence="3 4">
    <name type="scientific">Albula glossodonta</name>
    <name type="common">roundjaw bonefish</name>
    <dbReference type="NCBI Taxonomy" id="121402"/>
    <lineage>
        <taxon>Eukaryota</taxon>
        <taxon>Metazoa</taxon>
        <taxon>Chordata</taxon>
        <taxon>Craniata</taxon>
        <taxon>Vertebrata</taxon>
        <taxon>Euteleostomi</taxon>
        <taxon>Actinopterygii</taxon>
        <taxon>Neopterygii</taxon>
        <taxon>Teleostei</taxon>
        <taxon>Albuliformes</taxon>
        <taxon>Albulidae</taxon>
        <taxon>Albula</taxon>
    </lineage>
</organism>
<sequence length="202" mass="22641">MNGAELGLVKEKQSVTATLGSNPFRALRCGTHYVNKQHHRRTSETSISPPGSSIGSPSRVICVSSTSAPPPPGWLSLVSHGQHRHVVESAFLLLRRAQGHMPRLLHTASRDRWSEISKDQENVEKLGARAKVENEILNYKDLAALPKVKAIYDVQRPELMSYEAYSRYTSDDRLERYSYGEVLRHWYYSHPVCACDPALASA</sequence>
<dbReference type="InterPro" id="IPR051618">
    <property type="entry name" value="Actin-binding_LIM"/>
</dbReference>
<keyword evidence="4" id="KW-1185">Reference proteome</keyword>
<reference evidence="3" key="1">
    <citation type="thesis" date="2021" institute="BYU ScholarsArchive" country="Provo, UT, USA">
        <title>Applications of and Algorithms for Genome Assembly and Genomic Analyses with an Emphasis on Marine Teleosts.</title>
        <authorList>
            <person name="Pickett B.D."/>
        </authorList>
    </citation>
    <scope>NUCLEOTIDE SEQUENCE</scope>
    <source>
        <strain evidence="3">HI-2016</strain>
    </source>
</reference>
<dbReference type="Pfam" id="PF16182">
    <property type="entry name" value="AbLIM_anchor"/>
    <property type="match status" value="1"/>
</dbReference>
<dbReference type="InterPro" id="IPR032402">
    <property type="entry name" value="AbLIM_anchor"/>
</dbReference>
<dbReference type="PANTHER" id="PTHR24213:SF0">
    <property type="entry name" value="ACTIN-BINDING LIM PROTEIN 3"/>
    <property type="match status" value="1"/>
</dbReference>
<dbReference type="GO" id="GO:0060271">
    <property type="term" value="P:cilium assembly"/>
    <property type="evidence" value="ECO:0007669"/>
    <property type="project" value="TreeGrafter"/>
</dbReference>
<dbReference type="GO" id="GO:0051015">
    <property type="term" value="F:actin filament binding"/>
    <property type="evidence" value="ECO:0007669"/>
    <property type="project" value="TreeGrafter"/>
</dbReference>
<dbReference type="GO" id="GO:0001725">
    <property type="term" value="C:stress fiber"/>
    <property type="evidence" value="ECO:0007669"/>
    <property type="project" value="TreeGrafter"/>
</dbReference>
<evidence type="ECO:0000256" key="1">
    <source>
        <dbReference type="SAM" id="MobiDB-lite"/>
    </source>
</evidence>
<dbReference type="OrthoDB" id="1746725at2759"/>
<evidence type="ECO:0000313" key="4">
    <source>
        <dbReference type="Proteomes" id="UP000824540"/>
    </source>
</evidence>
<evidence type="ECO:0000313" key="3">
    <source>
        <dbReference type="EMBL" id="KAG9346786.1"/>
    </source>
</evidence>
<dbReference type="AlphaFoldDB" id="A0A8T2P513"/>
<evidence type="ECO:0000259" key="2">
    <source>
        <dbReference type="Pfam" id="PF16182"/>
    </source>
</evidence>
<dbReference type="GO" id="GO:0030032">
    <property type="term" value="P:lamellipodium assembly"/>
    <property type="evidence" value="ECO:0007669"/>
    <property type="project" value="TreeGrafter"/>
</dbReference>
<proteinExistence type="predicted"/>
<name>A0A8T2P513_9TELE</name>
<dbReference type="PANTHER" id="PTHR24213">
    <property type="entry name" value="ACTIN-BINDING LIM PROTEIN"/>
    <property type="match status" value="1"/>
</dbReference>
<accession>A0A8T2P513</accession>
<protein>
    <recommendedName>
        <fullName evidence="2">Putative adherens-junction anchoring domain-containing protein</fullName>
    </recommendedName>
</protein>
<dbReference type="Proteomes" id="UP000824540">
    <property type="component" value="Unassembled WGS sequence"/>
</dbReference>